<dbReference type="EMBL" id="CM020620">
    <property type="protein sequence ID" value="KAK1869256.1"/>
    <property type="molecule type" value="Genomic_DNA"/>
</dbReference>
<comment type="caution">
    <text evidence="1">The sequence shown here is derived from an EMBL/GenBank/DDBJ whole genome shotgun (WGS) entry which is preliminary data.</text>
</comment>
<name>A0ACC3CHJ8_PYRYE</name>
<gene>
    <name evidence="1" type="ORF">I4F81_011735</name>
</gene>
<dbReference type="Proteomes" id="UP000798662">
    <property type="component" value="Chromosome 3"/>
</dbReference>
<organism evidence="1 2">
    <name type="scientific">Pyropia yezoensis</name>
    <name type="common">Susabi-nori</name>
    <name type="synonym">Porphyra yezoensis</name>
    <dbReference type="NCBI Taxonomy" id="2788"/>
    <lineage>
        <taxon>Eukaryota</taxon>
        <taxon>Rhodophyta</taxon>
        <taxon>Bangiophyceae</taxon>
        <taxon>Bangiales</taxon>
        <taxon>Bangiaceae</taxon>
        <taxon>Pyropia</taxon>
    </lineage>
</organism>
<evidence type="ECO:0000313" key="2">
    <source>
        <dbReference type="Proteomes" id="UP000798662"/>
    </source>
</evidence>
<accession>A0ACC3CHJ8</accession>
<proteinExistence type="predicted"/>
<sequence>MTEDVAVLEAVAASLASIAAEEMAERRRLLAERDSLVAVLRGAAAPPAPAGRPVWAAGGGQPGVRGPSGDAAHCMRAAGKPGTPLARHPR</sequence>
<protein>
    <submittedName>
        <fullName evidence="1">Uncharacterized protein</fullName>
    </submittedName>
</protein>
<evidence type="ECO:0000313" key="1">
    <source>
        <dbReference type="EMBL" id="KAK1869256.1"/>
    </source>
</evidence>
<keyword evidence="2" id="KW-1185">Reference proteome</keyword>
<reference evidence="1" key="1">
    <citation type="submission" date="2019-11" db="EMBL/GenBank/DDBJ databases">
        <title>Nori genome reveals adaptations in red seaweeds to the harsh intertidal environment.</title>
        <authorList>
            <person name="Wang D."/>
            <person name="Mao Y."/>
        </authorList>
    </citation>
    <scope>NUCLEOTIDE SEQUENCE</scope>
    <source>
        <tissue evidence="1">Gametophyte</tissue>
    </source>
</reference>